<evidence type="ECO:0000313" key="2">
    <source>
        <dbReference type="EMBL" id="PHM37817.1"/>
    </source>
</evidence>
<dbReference type="NCBIfam" id="NF033573">
    <property type="entry name" value="transpos_IS200"/>
    <property type="match status" value="1"/>
</dbReference>
<comment type="caution">
    <text evidence="2">The sequence shown here is derived from an EMBL/GenBank/DDBJ whole genome shotgun (WGS) entry which is preliminary data.</text>
</comment>
<dbReference type="RefSeq" id="WP_099137599.1">
    <property type="nucleotide sequence ID" value="NZ_CAWNQC010000248.1"/>
</dbReference>
<evidence type="ECO:0000259" key="1">
    <source>
        <dbReference type="SMART" id="SM01321"/>
    </source>
</evidence>
<dbReference type="PANTHER" id="PTHR33360:SF2">
    <property type="entry name" value="TRANSPOSASE FOR INSERTION SEQUENCE ELEMENT IS200"/>
    <property type="match status" value="1"/>
</dbReference>
<sequence>MSAHNKALLQDYLRKRHSVSKLVVHLVFTTKYRRKIFTGVMIKQLKEAFESACVKLECQLIEMDGEQDHVHLLISYPPKLSISIMVNNLKAVSSRMLRRQNTHLTRQSKSAALWSRSYFACTAGGATIETLKAYVESQAIPD</sequence>
<dbReference type="Gene3D" id="3.30.70.1290">
    <property type="entry name" value="Transposase IS200-like"/>
    <property type="match status" value="1"/>
</dbReference>
<name>A0A2G0NT51_9GAMM</name>
<dbReference type="InterPro" id="IPR002686">
    <property type="entry name" value="Transposase_17"/>
</dbReference>
<evidence type="ECO:0000313" key="3">
    <source>
        <dbReference type="Proteomes" id="UP000224871"/>
    </source>
</evidence>
<gene>
    <name evidence="2" type="ORF">Xinn_00623</name>
</gene>
<organism evidence="2 3">
    <name type="scientific">Xenorhabdus innexi</name>
    <dbReference type="NCBI Taxonomy" id="290109"/>
    <lineage>
        <taxon>Bacteria</taxon>
        <taxon>Pseudomonadati</taxon>
        <taxon>Pseudomonadota</taxon>
        <taxon>Gammaproteobacteria</taxon>
        <taxon>Enterobacterales</taxon>
        <taxon>Morganellaceae</taxon>
        <taxon>Xenorhabdus</taxon>
    </lineage>
</organism>
<dbReference type="SUPFAM" id="SSF143422">
    <property type="entry name" value="Transposase IS200-like"/>
    <property type="match status" value="1"/>
</dbReference>
<keyword evidence="3" id="KW-1185">Reference proteome</keyword>
<dbReference type="PANTHER" id="PTHR33360">
    <property type="entry name" value="TRANSPOSASE FOR INSERTION SEQUENCE ELEMENT IS200"/>
    <property type="match status" value="1"/>
</dbReference>
<dbReference type="Pfam" id="PF01797">
    <property type="entry name" value="Y1_Tnp"/>
    <property type="match status" value="1"/>
</dbReference>
<protein>
    <submittedName>
        <fullName evidence="2">Transposase</fullName>
    </submittedName>
</protein>
<dbReference type="InterPro" id="IPR036515">
    <property type="entry name" value="Transposase_17_sf"/>
</dbReference>
<proteinExistence type="predicted"/>
<reference evidence="2 3" key="1">
    <citation type="journal article" date="2017" name="Nat. Microbiol.">
        <title>Natural product diversity associated with the nematode symbionts Photorhabdus and Xenorhabdus.</title>
        <authorList>
            <person name="Tobias N.J."/>
            <person name="Wolff H."/>
            <person name="Djahanschiri B."/>
            <person name="Grundmann F."/>
            <person name="Kronenwerth M."/>
            <person name="Shi Y.M."/>
            <person name="Simonyi S."/>
            <person name="Grun P."/>
            <person name="Shapiro-Ilan D."/>
            <person name="Pidot S.J."/>
            <person name="Stinear T.P."/>
            <person name="Ebersberger I."/>
            <person name="Bode H.B."/>
        </authorList>
    </citation>
    <scope>NUCLEOTIDE SEQUENCE [LARGE SCALE GENOMIC DNA]</scope>
    <source>
        <strain evidence="2 3">DSM 16336</strain>
    </source>
</reference>
<accession>A0A2G0NT51</accession>
<dbReference type="SMART" id="SM01321">
    <property type="entry name" value="Y1_Tnp"/>
    <property type="match status" value="1"/>
</dbReference>
<dbReference type="Proteomes" id="UP000224871">
    <property type="component" value="Unassembled WGS sequence"/>
</dbReference>
<dbReference type="EMBL" id="NIBU01000005">
    <property type="protein sequence ID" value="PHM37817.1"/>
    <property type="molecule type" value="Genomic_DNA"/>
</dbReference>
<feature type="domain" description="Transposase IS200-like" evidence="1">
    <location>
        <begin position="19"/>
        <end position="138"/>
    </location>
</feature>